<feature type="transmembrane region" description="Helical" evidence="6">
    <location>
        <begin position="446"/>
        <end position="465"/>
    </location>
</feature>
<feature type="transmembrane region" description="Helical" evidence="6">
    <location>
        <begin position="9"/>
        <end position="31"/>
    </location>
</feature>
<comment type="subcellular location">
    <subcellularLocation>
        <location evidence="1">Cell membrane</location>
        <topology evidence="1">Multi-pass membrane protein</topology>
    </subcellularLocation>
</comment>
<feature type="transmembrane region" description="Helical" evidence="6">
    <location>
        <begin position="211"/>
        <end position="227"/>
    </location>
</feature>
<keyword evidence="8" id="KW-1185">Reference proteome</keyword>
<dbReference type="PANTHER" id="PTHR30250:SF11">
    <property type="entry name" value="O-ANTIGEN TRANSPORTER-RELATED"/>
    <property type="match status" value="1"/>
</dbReference>
<protein>
    <submittedName>
        <fullName evidence="7">Oligosaccharide flippase family protein</fullName>
    </submittedName>
</protein>
<evidence type="ECO:0000256" key="4">
    <source>
        <dbReference type="ARBA" id="ARBA00022989"/>
    </source>
</evidence>
<dbReference type="Proteomes" id="UP001623041">
    <property type="component" value="Unassembled WGS sequence"/>
</dbReference>
<feature type="transmembrane region" description="Helical" evidence="6">
    <location>
        <begin position="321"/>
        <end position="343"/>
    </location>
</feature>
<evidence type="ECO:0000256" key="6">
    <source>
        <dbReference type="SAM" id="Phobius"/>
    </source>
</evidence>
<keyword evidence="5 6" id="KW-0472">Membrane</keyword>
<keyword evidence="2" id="KW-1003">Cell membrane</keyword>
<dbReference type="InterPro" id="IPR050833">
    <property type="entry name" value="Poly_Biosynth_Transport"/>
</dbReference>
<keyword evidence="3 6" id="KW-0812">Transmembrane</keyword>
<comment type="caution">
    <text evidence="7">The sequence shown here is derived from an EMBL/GenBank/DDBJ whole genome shotgun (WGS) entry which is preliminary data.</text>
</comment>
<feature type="transmembrane region" description="Helical" evidence="6">
    <location>
        <begin position="169"/>
        <end position="191"/>
    </location>
</feature>
<feature type="transmembrane region" description="Helical" evidence="6">
    <location>
        <begin position="81"/>
        <end position="106"/>
    </location>
</feature>
<evidence type="ECO:0000313" key="8">
    <source>
        <dbReference type="Proteomes" id="UP001623041"/>
    </source>
</evidence>
<dbReference type="Pfam" id="PF01943">
    <property type="entry name" value="Polysacc_synt"/>
    <property type="match status" value="1"/>
</dbReference>
<keyword evidence="4 6" id="KW-1133">Transmembrane helix</keyword>
<dbReference type="RefSeq" id="WP_406578937.1">
    <property type="nucleotide sequence ID" value="NZ_JBJHQH010000001.1"/>
</dbReference>
<feature type="transmembrane region" description="Helical" evidence="6">
    <location>
        <begin position="112"/>
        <end position="131"/>
    </location>
</feature>
<evidence type="ECO:0000256" key="2">
    <source>
        <dbReference type="ARBA" id="ARBA00022475"/>
    </source>
</evidence>
<dbReference type="InterPro" id="IPR002797">
    <property type="entry name" value="Polysacc_synth"/>
</dbReference>
<dbReference type="EMBL" id="JBJHQH010000001">
    <property type="protein sequence ID" value="MFK9090242.1"/>
    <property type="molecule type" value="Genomic_DNA"/>
</dbReference>
<evidence type="ECO:0000256" key="1">
    <source>
        <dbReference type="ARBA" id="ARBA00004651"/>
    </source>
</evidence>
<gene>
    <name evidence="7" type="ORF">ACJEBI_01935</name>
</gene>
<evidence type="ECO:0000256" key="3">
    <source>
        <dbReference type="ARBA" id="ARBA00022692"/>
    </source>
</evidence>
<organism evidence="7 8">
    <name type="scientific">Bacillus salipaludis</name>
    <dbReference type="NCBI Taxonomy" id="2547811"/>
    <lineage>
        <taxon>Bacteria</taxon>
        <taxon>Bacillati</taxon>
        <taxon>Bacillota</taxon>
        <taxon>Bacilli</taxon>
        <taxon>Bacillales</taxon>
        <taxon>Bacillaceae</taxon>
        <taxon>Bacillus</taxon>
    </lineage>
</organism>
<accession>A0ABW8R9W2</accession>
<feature type="transmembrane region" description="Helical" evidence="6">
    <location>
        <begin position="143"/>
        <end position="163"/>
    </location>
</feature>
<feature type="transmembrane region" description="Helical" evidence="6">
    <location>
        <begin position="51"/>
        <end position="69"/>
    </location>
</feature>
<evidence type="ECO:0000256" key="5">
    <source>
        <dbReference type="ARBA" id="ARBA00023136"/>
    </source>
</evidence>
<feature type="transmembrane region" description="Helical" evidence="6">
    <location>
        <begin position="247"/>
        <end position="270"/>
    </location>
</feature>
<proteinExistence type="predicted"/>
<sequence>MQKSIAKNIFYKVTLNFFNLVLPVIVGPYVYRTLGATSVGMVSYSESMFNYFFIFAVFGVHQYGLREVSRVKDDKEKVSQLFTSLFSVTFVMSIATSLIFFVFAYVGFGDKQIFPVLLIFGISLFINMFYVDWVNEAFENYDFITIKTIIVRLVYVSLLFTLVHNSHDYKQFAFLLMLSTFLNNIFSFFYIKRKVKFNFKKISIREHIRPLFLVVIFSNANILYTQLDRVMLGKYINTAAVSYYVMAQQIMGIINSLILSVIQVTIPRLSYLSGNDDEHSYITLLNTISKVYFAALFPASIGMLIISDIGVVIYGGKEFAAAGPVLAVFSFYMVSVGIESILANQIIYVKRRENTLVKLIFICGFINFGFNFILLKLGIFSSASAIFTTAISNYLLLTLEYIFIRKYIKVKYKLFELSKLKYLFYSLLFIPISYGIRLFITNTIYLFFTLIIVNAVVYATILFITKDEVLEMFLIKLKLKKA</sequence>
<dbReference type="PANTHER" id="PTHR30250">
    <property type="entry name" value="PST FAMILY PREDICTED COLANIC ACID TRANSPORTER"/>
    <property type="match status" value="1"/>
</dbReference>
<reference evidence="7 8" key="1">
    <citation type="submission" date="2024-11" db="EMBL/GenBank/DDBJ databases">
        <authorList>
            <person name="Lucas J.A."/>
        </authorList>
    </citation>
    <scope>NUCLEOTIDE SEQUENCE [LARGE SCALE GENOMIC DNA]</scope>
    <source>
        <strain evidence="7 8">Z 5.4</strain>
    </source>
</reference>
<feature type="transmembrane region" description="Helical" evidence="6">
    <location>
        <begin position="291"/>
        <end position="315"/>
    </location>
</feature>
<name>A0ABW8R9W2_9BACI</name>
<evidence type="ECO:0000313" key="7">
    <source>
        <dbReference type="EMBL" id="MFK9090242.1"/>
    </source>
</evidence>
<feature type="transmembrane region" description="Helical" evidence="6">
    <location>
        <begin position="422"/>
        <end position="440"/>
    </location>
</feature>
<feature type="transmembrane region" description="Helical" evidence="6">
    <location>
        <begin position="355"/>
        <end position="373"/>
    </location>
</feature>
<feature type="transmembrane region" description="Helical" evidence="6">
    <location>
        <begin position="379"/>
        <end position="402"/>
    </location>
</feature>